<dbReference type="STRING" id="7244.B4M318"/>
<accession>B4M318</accession>
<gene>
    <name evidence="2" type="primary">Dvir\GJ19034</name>
    <name evidence="2" type="ORF">Dvir_GJ19034</name>
</gene>
<evidence type="ECO:0008006" key="4">
    <source>
        <dbReference type="Google" id="ProtNLM"/>
    </source>
</evidence>
<dbReference type="InParanoid" id="B4M318"/>
<dbReference type="Proteomes" id="UP000008792">
    <property type="component" value="Unassembled WGS sequence"/>
</dbReference>
<feature type="compositionally biased region" description="Basic residues" evidence="1">
    <location>
        <begin position="308"/>
        <end position="319"/>
    </location>
</feature>
<feature type="compositionally biased region" description="Basic residues" evidence="1">
    <location>
        <begin position="264"/>
        <end position="285"/>
    </location>
</feature>
<keyword evidence="3" id="KW-1185">Reference proteome</keyword>
<dbReference type="EMBL" id="CH940651">
    <property type="protein sequence ID" value="EDW65193.2"/>
    <property type="molecule type" value="Genomic_DNA"/>
</dbReference>
<evidence type="ECO:0000313" key="2">
    <source>
        <dbReference type="EMBL" id="EDW65193.2"/>
    </source>
</evidence>
<dbReference type="AlphaFoldDB" id="B4M318"/>
<sequence length="319" mass="35970">MTQNNQHQQGEEEQQLHKMFSSDAELLRDLAKTQSSRGQSPREKRVGLIAAMGHFRPKNATPIQFYNYVREFCIMHNCSIDEAMERAPDSWTKLSKDQRQLYNSEIHAALPIPVPRHLIYRAFQMERAGRWKISSVPAANGASTKYSVESYAPPVKPTKMQARLRAQQPRYDNLAETSPCCLESPRSPKKPQVRTLTPPEQRAQRAQLEKSTCSLSLTRILSEVSLKGMRSGRVKVTPAGKSPGEVATESKQQPQPPPPPKMKPAAKSKSKKQLKVTSAVRKKQIAVKVKSAAKQPYPGLSKTDVKRKYPNNKKYKKKS</sequence>
<proteinExistence type="predicted"/>
<reference evidence="2 3" key="1">
    <citation type="journal article" date="2007" name="Nature">
        <title>Evolution of genes and genomes on the Drosophila phylogeny.</title>
        <authorList>
            <consortium name="Drosophila 12 Genomes Consortium"/>
            <person name="Clark A.G."/>
            <person name="Eisen M.B."/>
            <person name="Smith D.R."/>
            <person name="Bergman C.M."/>
            <person name="Oliver B."/>
            <person name="Markow T.A."/>
            <person name="Kaufman T.C."/>
            <person name="Kellis M."/>
            <person name="Gelbart W."/>
            <person name="Iyer V.N."/>
            <person name="Pollard D.A."/>
            <person name="Sackton T.B."/>
            <person name="Larracuente A.M."/>
            <person name="Singh N.D."/>
            <person name="Abad J.P."/>
            <person name="Abt D.N."/>
            <person name="Adryan B."/>
            <person name="Aguade M."/>
            <person name="Akashi H."/>
            <person name="Anderson W.W."/>
            <person name="Aquadro C.F."/>
            <person name="Ardell D.H."/>
            <person name="Arguello R."/>
            <person name="Artieri C.G."/>
            <person name="Barbash D.A."/>
            <person name="Barker D."/>
            <person name="Barsanti P."/>
            <person name="Batterham P."/>
            <person name="Batzoglou S."/>
            <person name="Begun D."/>
            <person name="Bhutkar A."/>
            <person name="Blanco E."/>
            <person name="Bosak S.A."/>
            <person name="Bradley R.K."/>
            <person name="Brand A.D."/>
            <person name="Brent M.R."/>
            <person name="Brooks A.N."/>
            <person name="Brown R.H."/>
            <person name="Butlin R.K."/>
            <person name="Caggese C."/>
            <person name="Calvi B.R."/>
            <person name="Bernardo de Carvalho A."/>
            <person name="Caspi A."/>
            <person name="Castrezana S."/>
            <person name="Celniker S.E."/>
            <person name="Chang J.L."/>
            <person name="Chapple C."/>
            <person name="Chatterji S."/>
            <person name="Chinwalla A."/>
            <person name="Civetta A."/>
            <person name="Clifton S.W."/>
            <person name="Comeron J.M."/>
            <person name="Costello J.C."/>
            <person name="Coyne J.A."/>
            <person name="Daub J."/>
            <person name="David R.G."/>
            <person name="Delcher A.L."/>
            <person name="Delehaunty K."/>
            <person name="Do C.B."/>
            <person name="Ebling H."/>
            <person name="Edwards K."/>
            <person name="Eickbush T."/>
            <person name="Evans J.D."/>
            <person name="Filipski A."/>
            <person name="Findeiss S."/>
            <person name="Freyhult E."/>
            <person name="Fulton L."/>
            <person name="Fulton R."/>
            <person name="Garcia A.C."/>
            <person name="Gardiner A."/>
            <person name="Garfield D.A."/>
            <person name="Garvin B.E."/>
            <person name="Gibson G."/>
            <person name="Gilbert D."/>
            <person name="Gnerre S."/>
            <person name="Godfrey J."/>
            <person name="Good R."/>
            <person name="Gotea V."/>
            <person name="Gravely B."/>
            <person name="Greenberg A.J."/>
            <person name="Griffiths-Jones S."/>
            <person name="Gross S."/>
            <person name="Guigo R."/>
            <person name="Gustafson E.A."/>
            <person name="Haerty W."/>
            <person name="Hahn M.W."/>
            <person name="Halligan D.L."/>
            <person name="Halpern A.L."/>
            <person name="Halter G.M."/>
            <person name="Han M.V."/>
            <person name="Heger A."/>
            <person name="Hillier L."/>
            <person name="Hinrichs A.S."/>
            <person name="Holmes I."/>
            <person name="Hoskins R.A."/>
            <person name="Hubisz M.J."/>
            <person name="Hultmark D."/>
            <person name="Huntley M.A."/>
            <person name="Jaffe D.B."/>
            <person name="Jagadeeshan S."/>
            <person name="Jeck W.R."/>
            <person name="Johnson J."/>
            <person name="Jones C.D."/>
            <person name="Jordan W.C."/>
            <person name="Karpen G.H."/>
            <person name="Kataoka E."/>
            <person name="Keightley P.D."/>
            <person name="Kheradpour P."/>
            <person name="Kirkness E.F."/>
            <person name="Koerich L.B."/>
            <person name="Kristiansen K."/>
            <person name="Kudrna D."/>
            <person name="Kulathinal R.J."/>
            <person name="Kumar S."/>
            <person name="Kwok R."/>
            <person name="Lander E."/>
            <person name="Langley C.H."/>
            <person name="Lapoint R."/>
            <person name="Lazzaro B.P."/>
            <person name="Lee S.J."/>
            <person name="Levesque L."/>
            <person name="Li R."/>
            <person name="Lin C.F."/>
            <person name="Lin M.F."/>
            <person name="Lindblad-Toh K."/>
            <person name="Llopart A."/>
            <person name="Long M."/>
            <person name="Low L."/>
            <person name="Lozovsky E."/>
            <person name="Lu J."/>
            <person name="Luo M."/>
            <person name="Machado C.A."/>
            <person name="Makalowski W."/>
            <person name="Marzo M."/>
            <person name="Matsuda M."/>
            <person name="Matzkin L."/>
            <person name="McAllister B."/>
            <person name="McBride C.S."/>
            <person name="McKernan B."/>
            <person name="McKernan K."/>
            <person name="Mendez-Lago M."/>
            <person name="Minx P."/>
            <person name="Mollenhauer M.U."/>
            <person name="Montooth K."/>
            <person name="Mount S.M."/>
            <person name="Mu X."/>
            <person name="Myers E."/>
            <person name="Negre B."/>
            <person name="Newfeld S."/>
            <person name="Nielsen R."/>
            <person name="Noor M.A."/>
            <person name="O'Grady P."/>
            <person name="Pachter L."/>
            <person name="Papaceit M."/>
            <person name="Parisi M.J."/>
            <person name="Parisi M."/>
            <person name="Parts L."/>
            <person name="Pedersen J.S."/>
            <person name="Pesole G."/>
            <person name="Phillippy A.M."/>
            <person name="Ponting C.P."/>
            <person name="Pop M."/>
            <person name="Porcelli D."/>
            <person name="Powell J.R."/>
            <person name="Prohaska S."/>
            <person name="Pruitt K."/>
            <person name="Puig M."/>
            <person name="Quesneville H."/>
            <person name="Ram K.R."/>
            <person name="Rand D."/>
            <person name="Rasmussen M.D."/>
            <person name="Reed L.K."/>
            <person name="Reenan R."/>
            <person name="Reily A."/>
            <person name="Remington K.A."/>
            <person name="Rieger T.T."/>
            <person name="Ritchie M.G."/>
            <person name="Robin C."/>
            <person name="Rogers Y.H."/>
            <person name="Rohde C."/>
            <person name="Rozas J."/>
            <person name="Rubenfield M.J."/>
            <person name="Ruiz A."/>
            <person name="Russo S."/>
            <person name="Salzberg S.L."/>
            <person name="Sanchez-Gracia A."/>
            <person name="Saranga D.J."/>
            <person name="Sato H."/>
            <person name="Schaeffer S.W."/>
            <person name="Schatz M.C."/>
            <person name="Schlenke T."/>
            <person name="Schwartz R."/>
            <person name="Segarra C."/>
            <person name="Singh R.S."/>
            <person name="Sirot L."/>
            <person name="Sirota M."/>
            <person name="Sisneros N.B."/>
            <person name="Smith C.D."/>
            <person name="Smith T.F."/>
            <person name="Spieth J."/>
            <person name="Stage D.E."/>
            <person name="Stark A."/>
            <person name="Stephan W."/>
            <person name="Strausberg R.L."/>
            <person name="Strempel S."/>
            <person name="Sturgill D."/>
            <person name="Sutton G."/>
            <person name="Sutton G.G."/>
            <person name="Tao W."/>
            <person name="Teichmann S."/>
            <person name="Tobari Y.N."/>
            <person name="Tomimura Y."/>
            <person name="Tsolas J.M."/>
            <person name="Valente V.L."/>
            <person name="Venter E."/>
            <person name="Venter J.C."/>
            <person name="Vicario S."/>
            <person name="Vieira F.G."/>
            <person name="Vilella A.J."/>
            <person name="Villasante A."/>
            <person name="Walenz B."/>
            <person name="Wang J."/>
            <person name="Wasserman M."/>
            <person name="Watts T."/>
            <person name="Wilson D."/>
            <person name="Wilson R.K."/>
            <person name="Wing R.A."/>
            <person name="Wolfner M.F."/>
            <person name="Wong A."/>
            <person name="Wong G.K."/>
            <person name="Wu C.I."/>
            <person name="Wu G."/>
            <person name="Yamamoto D."/>
            <person name="Yang H.P."/>
            <person name="Yang S.P."/>
            <person name="Yorke J.A."/>
            <person name="Yoshida K."/>
            <person name="Zdobnov E."/>
            <person name="Zhang P."/>
            <person name="Zhang Y."/>
            <person name="Zimin A.V."/>
            <person name="Baldwin J."/>
            <person name="Abdouelleil A."/>
            <person name="Abdulkadir J."/>
            <person name="Abebe A."/>
            <person name="Abera B."/>
            <person name="Abreu J."/>
            <person name="Acer S.C."/>
            <person name="Aftuck L."/>
            <person name="Alexander A."/>
            <person name="An P."/>
            <person name="Anderson E."/>
            <person name="Anderson S."/>
            <person name="Arachi H."/>
            <person name="Azer M."/>
            <person name="Bachantsang P."/>
            <person name="Barry A."/>
            <person name="Bayul T."/>
            <person name="Berlin A."/>
            <person name="Bessette D."/>
            <person name="Bloom T."/>
            <person name="Blye J."/>
            <person name="Boguslavskiy L."/>
            <person name="Bonnet C."/>
            <person name="Boukhgalter B."/>
            <person name="Bourzgui I."/>
            <person name="Brown A."/>
            <person name="Cahill P."/>
            <person name="Channer S."/>
            <person name="Cheshatsang Y."/>
            <person name="Chuda L."/>
            <person name="Citroen M."/>
            <person name="Collymore A."/>
            <person name="Cooke P."/>
            <person name="Costello M."/>
            <person name="D'Aco K."/>
            <person name="Daza R."/>
            <person name="De Haan G."/>
            <person name="DeGray S."/>
            <person name="DeMaso C."/>
            <person name="Dhargay N."/>
            <person name="Dooley K."/>
            <person name="Dooley E."/>
            <person name="Doricent M."/>
            <person name="Dorje P."/>
            <person name="Dorjee K."/>
            <person name="Dupes A."/>
            <person name="Elong R."/>
            <person name="Falk J."/>
            <person name="Farina A."/>
            <person name="Faro S."/>
            <person name="Ferguson D."/>
            <person name="Fisher S."/>
            <person name="Foley C.D."/>
            <person name="Franke A."/>
            <person name="Friedrich D."/>
            <person name="Gadbois L."/>
            <person name="Gearin G."/>
            <person name="Gearin C.R."/>
            <person name="Giannoukos G."/>
            <person name="Goode T."/>
            <person name="Graham J."/>
            <person name="Grandbois E."/>
            <person name="Grewal S."/>
            <person name="Gyaltsen K."/>
            <person name="Hafez N."/>
            <person name="Hagos B."/>
            <person name="Hall J."/>
            <person name="Henson C."/>
            <person name="Hollinger A."/>
            <person name="Honan T."/>
            <person name="Huard M.D."/>
            <person name="Hughes L."/>
            <person name="Hurhula B."/>
            <person name="Husby M.E."/>
            <person name="Kamat A."/>
            <person name="Kanga B."/>
            <person name="Kashin S."/>
            <person name="Khazanovich D."/>
            <person name="Kisner P."/>
            <person name="Lance K."/>
            <person name="Lara M."/>
            <person name="Lee W."/>
            <person name="Lennon N."/>
            <person name="Letendre F."/>
            <person name="LeVine R."/>
            <person name="Lipovsky A."/>
            <person name="Liu X."/>
            <person name="Liu J."/>
            <person name="Liu S."/>
            <person name="Lokyitsang T."/>
            <person name="Lokyitsang Y."/>
            <person name="Lubonja R."/>
            <person name="Lui A."/>
            <person name="MacDonald P."/>
            <person name="Magnisalis V."/>
            <person name="Maru K."/>
            <person name="Matthews C."/>
            <person name="McCusker W."/>
            <person name="McDonough S."/>
            <person name="Mehta T."/>
            <person name="Meldrim J."/>
            <person name="Meneus L."/>
            <person name="Mihai O."/>
            <person name="Mihalev A."/>
            <person name="Mihova T."/>
            <person name="Mittelman R."/>
            <person name="Mlenga V."/>
            <person name="Montmayeur A."/>
            <person name="Mulrain L."/>
            <person name="Navidi A."/>
            <person name="Naylor J."/>
            <person name="Negash T."/>
            <person name="Nguyen T."/>
            <person name="Nguyen N."/>
            <person name="Nicol R."/>
            <person name="Norbu C."/>
            <person name="Norbu N."/>
            <person name="Novod N."/>
            <person name="O'Neill B."/>
            <person name="Osman S."/>
            <person name="Markiewicz E."/>
            <person name="Oyono O.L."/>
            <person name="Patti C."/>
            <person name="Phunkhang P."/>
            <person name="Pierre F."/>
            <person name="Priest M."/>
            <person name="Raghuraman S."/>
            <person name="Rege F."/>
            <person name="Reyes R."/>
            <person name="Rise C."/>
            <person name="Rogov P."/>
            <person name="Ross K."/>
            <person name="Ryan E."/>
            <person name="Settipalli S."/>
            <person name="Shea T."/>
            <person name="Sherpa N."/>
            <person name="Shi L."/>
            <person name="Shih D."/>
            <person name="Sparrow T."/>
            <person name="Spaulding J."/>
            <person name="Stalker J."/>
            <person name="Stange-Thomann N."/>
            <person name="Stavropoulos S."/>
            <person name="Stone C."/>
            <person name="Strader C."/>
            <person name="Tesfaye S."/>
            <person name="Thomson T."/>
            <person name="Thoulutsang Y."/>
            <person name="Thoulutsang D."/>
            <person name="Topham K."/>
            <person name="Topping I."/>
            <person name="Tsamla T."/>
            <person name="Vassiliev H."/>
            <person name="Vo A."/>
            <person name="Wangchuk T."/>
            <person name="Wangdi T."/>
            <person name="Weiand M."/>
            <person name="Wilkinson J."/>
            <person name="Wilson A."/>
            <person name="Yadav S."/>
            <person name="Young G."/>
            <person name="Yu Q."/>
            <person name="Zembek L."/>
            <person name="Zhong D."/>
            <person name="Zimmer A."/>
            <person name="Zwirko Z."/>
            <person name="Jaffe D.B."/>
            <person name="Alvarez P."/>
            <person name="Brockman W."/>
            <person name="Butler J."/>
            <person name="Chin C."/>
            <person name="Gnerre S."/>
            <person name="Grabherr M."/>
            <person name="Kleber M."/>
            <person name="Mauceli E."/>
            <person name="MacCallum I."/>
        </authorList>
    </citation>
    <scope>NUCLEOTIDE SEQUENCE [LARGE SCALE GENOMIC DNA]</scope>
    <source>
        <strain evidence="3">Tucson 15010-1051.87</strain>
    </source>
</reference>
<dbReference type="KEGG" id="dvi:6631351"/>
<dbReference type="eggNOG" id="ENOG502R93J">
    <property type="taxonomic scope" value="Eukaryota"/>
</dbReference>
<feature type="region of interest" description="Disordered" evidence="1">
    <location>
        <begin position="170"/>
        <end position="211"/>
    </location>
</feature>
<feature type="region of interest" description="Disordered" evidence="1">
    <location>
        <begin position="228"/>
        <end position="319"/>
    </location>
</feature>
<organism evidence="2 3">
    <name type="scientific">Drosophila virilis</name>
    <name type="common">Fruit fly</name>
    <dbReference type="NCBI Taxonomy" id="7244"/>
    <lineage>
        <taxon>Eukaryota</taxon>
        <taxon>Metazoa</taxon>
        <taxon>Ecdysozoa</taxon>
        <taxon>Arthropoda</taxon>
        <taxon>Hexapoda</taxon>
        <taxon>Insecta</taxon>
        <taxon>Pterygota</taxon>
        <taxon>Neoptera</taxon>
        <taxon>Endopterygota</taxon>
        <taxon>Diptera</taxon>
        <taxon>Brachycera</taxon>
        <taxon>Muscomorpha</taxon>
        <taxon>Ephydroidea</taxon>
        <taxon>Drosophilidae</taxon>
        <taxon>Drosophila</taxon>
    </lineage>
</organism>
<dbReference type="OrthoDB" id="7861173at2759"/>
<name>B4M318_DROVI</name>
<evidence type="ECO:0000313" key="3">
    <source>
        <dbReference type="Proteomes" id="UP000008792"/>
    </source>
</evidence>
<evidence type="ECO:0000256" key="1">
    <source>
        <dbReference type="SAM" id="MobiDB-lite"/>
    </source>
</evidence>
<dbReference type="HOGENOM" id="CLU_081088_0_0_1"/>
<protein>
    <recommendedName>
        <fullName evidence="4">HMG box domain-containing protein</fullName>
    </recommendedName>
</protein>